<evidence type="ECO:0000259" key="8">
    <source>
        <dbReference type="PROSITE" id="PS50110"/>
    </source>
</evidence>
<dbReference type="Pfam" id="PF00512">
    <property type="entry name" value="HisKA"/>
    <property type="match status" value="1"/>
</dbReference>
<dbReference type="PANTHER" id="PTHR43547:SF2">
    <property type="entry name" value="HYBRID SIGNAL TRANSDUCTION HISTIDINE KINASE C"/>
    <property type="match status" value="1"/>
</dbReference>
<sequence length="650" mass="72978">MSNKVLIIDSNSVLAMRIKVLFELLGSEVEHIHYESLDADIAFSNFDVIAIAHGIPQEYFETLELLSQHEKIILLAPKPENSEHLSAFSQLNRVLSNAIVIYPFFGNKEITGLLERVLEIGEQAQLLLPKVLLVDHLPSRLKQLSVSLRGAQLDVKTASSGKEVEELIKHSLFDLLICDFNLEQETGLDIFELVRQVQVNCRCLLMTSRESQVDMLKAIREGVEDVLTKPVDENALLQSLHKLWQTELLRRHNQELVERLQDTVDALIERDSLLRVIYKHTPDPIMLFNLKGYVIEANDACLNLFGLNAEELEAHSIFNLFEKQSVEALQNCIETSLIARHFDCELVLPRNDGLSIPLMGTFIEIDHHGEIALAAIFKNVAHLKRKQQLLEEAKEVLEAEVQARTYQLQSAKDAAERANISKSEFLANMSHELRTPMHSILSFARFGLDKLKAQEAPKEKLNKYLSRIETSGERLLMLLNNLLDLSKLDAGRFPFNPSDNNFVSLLKEGIEDVSGSAMEKCISINLHADDKSLVIYCDRDQMIQVVRNLLGNALKFSPDNSQVQVYLSADDSKLYLTICDQGVGIPSDELEHIFDKFAQSSKTNSGAGGTGLGLAICKEFILLHKGCIYARNSDSGGAEFVIELPRSKAN</sequence>
<dbReference type="InterPro" id="IPR036890">
    <property type="entry name" value="HATPase_C_sf"/>
</dbReference>
<evidence type="ECO:0000256" key="3">
    <source>
        <dbReference type="ARBA" id="ARBA00022553"/>
    </source>
</evidence>
<evidence type="ECO:0000256" key="4">
    <source>
        <dbReference type="ARBA" id="ARBA00022679"/>
    </source>
</evidence>
<dbReference type="CDD" id="cd00075">
    <property type="entry name" value="HATPase"/>
    <property type="match status" value="1"/>
</dbReference>
<dbReference type="InterPro" id="IPR001789">
    <property type="entry name" value="Sig_transdc_resp-reg_receiver"/>
</dbReference>
<dbReference type="Gene3D" id="3.30.565.10">
    <property type="entry name" value="Histidine kinase-like ATPase, C-terminal domain"/>
    <property type="match status" value="1"/>
</dbReference>
<comment type="catalytic activity">
    <reaction evidence="1">
        <text>ATP + protein L-histidine = ADP + protein N-phospho-L-histidine.</text>
        <dbReference type="EC" id="2.7.13.3"/>
    </reaction>
</comment>
<dbReference type="InterPro" id="IPR000014">
    <property type="entry name" value="PAS"/>
</dbReference>
<dbReference type="FunFam" id="3.30.565.10:FF:000006">
    <property type="entry name" value="Sensor histidine kinase WalK"/>
    <property type="match status" value="1"/>
</dbReference>
<dbReference type="PRINTS" id="PR00344">
    <property type="entry name" value="BCTRLSENSOR"/>
</dbReference>
<keyword evidence="4" id="KW-0808">Transferase</keyword>
<dbReference type="Pfam" id="PF02518">
    <property type="entry name" value="HATPase_c"/>
    <property type="match status" value="1"/>
</dbReference>
<dbReference type="AlphaFoldDB" id="A0A161Z051"/>
<keyword evidence="3 6" id="KW-0597">Phosphoprotein</keyword>
<dbReference type="SUPFAM" id="SSF55874">
    <property type="entry name" value="ATPase domain of HSP90 chaperone/DNA topoisomerase II/histidine kinase"/>
    <property type="match status" value="1"/>
</dbReference>
<dbReference type="PROSITE" id="PS50112">
    <property type="entry name" value="PAS"/>
    <property type="match status" value="1"/>
</dbReference>
<dbReference type="EMBL" id="AUXX01000006">
    <property type="protein sequence ID" value="KZN69062.1"/>
    <property type="molecule type" value="Genomic_DNA"/>
</dbReference>
<dbReference type="Pfam" id="PF13426">
    <property type="entry name" value="PAS_9"/>
    <property type="match status" value="1"/>
</dbReference>
<evidence type="ECO:0000256" key="5">
    <source>
        <dbReference type="ARBA" id="ARBA00022777"/>
    </source>
</evidence>
<dbReference type="EC" id="2.7.13.3" evidence="2"/>
<dbReference type="Gene3D" id="3.30.450.20">
    <property type="entry name" value="PAS domain"/>
    <property type="match status" value="1"/>
</dbReference>
<evidence type="ECO:0000259" key="9">
    <source>
        <dbReference type="PROSITE" id="PS50112"/>
    </source>
</evidence>
<dbReference type="PANTHER" id="PTHR43547">
    <property type="entry name" value="TWO-COMPONENT HISTIDINE KINASE"/>
    <property type="match status" value="1"/>
</dbReference>
<dbReference type="SMART" id="SM00091">
    <property type="entry name" value="PAS"/>
    <property type="match status" value="1"/>
</dbReference>
<dbReference type="CDD" id="cd00082">
    <property type="entry name" value="HisKA"/>
    <property type="match status" value="1"/>
</dbReference>
<evidence type="ECO:0000256" key="2">
    <source>
        <dbReference type="ARBA" id="ARBA00012438"/>
    </source>
</evidence>
<dbReference type="InterPro" id="IPR036097">
    <property type="entry name" value="HisK_dim/P_sf"/>
</dbReference>
<dbReference type="PROSITE" id="PS50109">
    <property type="entry name" value="HIS_KIN"/>
    <property type="match status" value="1"/>
</dbReference>
<dbReference type="PATRIC" id="fig|1365257.3.peg.971"/>
<proteinExistence type="predicted"/>
<gene>
    <name evidence="10" type="ORF">N478_12830</name>
</gene>
<dbReference type="SUPFAM" id="SSF52172">
    <property type="entry name" value="CheY-like"/>
    <property type="match status" value="1"/>
</dbReference>
<dbReference type="GO" id="GO:0000155">
    <property type="term" value="F:phosphorelay sensor kinase activity"/>
    <property type="evidence" value="ECO:0007669"/>
    <property type="project" value="InterPro"/>
</dbReference>
<dbReference type="Pfam" id="PF00072">
    <property type="entry name" value="Response_reg"/>
    <property type="match status" value="1"/>
</dbReference>
<accession>A0A161Z051</accession>
<dbReference type="Gene3D" id="1.10.287.130">
    <property type="match status" value="1"/>
</dbReference>
<evidence type="ECO:0000313" key="10">
    <source>
        <dbReference type="EMBL" id="KZN69062.1"/>
    </source>
</evidence>
<dbReference type="InterPro" id="IPR004358">
    <property type="entry name" value="Sig_transdc_His_kin-like_C"/>
</dbReference>
<protein>
    <recommendedName>
        <fullName evidence="2">histidine kinase</fullName>
        <ecNumber evidence="2">2.7.13.3</ecNumber>
    </recommendedName>
</protein>
<dbReference type="SMART" id="SM00388">
    <property type="entry name" value="HisKA"/>
    <property type="match status" value="1"/>
</dbReference>
<dbReference type="SUPFAM" id="SSF55785">
    <property type="entry name" value="PYP-like sensor domain (PAS domain)"/>
    <property type="match status" value="1"/>
</dbReference>
<dbReference type="CDD" id="cd00130">
    <property type="entry name" value="PAS"/>
    <property type="match status" value="1"/>
</dbReference>
<dbReference type="InterPro" id="IPR005467">
    <property type="entry name" value="His_kinase_dom"/>
</dbReference>
<dbReference type="GO" id="GO:0005886">
    <property type="term" value="C:plasma membrane"/>
    <property type="evidence" value="ECO:0007669"/>
    <property type="project" value="UniProtKB-ARBA"/>
</dbReference>
<dbReference type="SUPFAM" id="SSF47384">
    <property type="entry name" value="Homodimeric domain of signal transducing histidine kinase"/>
    <property type="match status" value="1"/>
</dbReference>
<dbReference type="SMART" id="SM00387">
    <property type="entry name" value="HATPase_c"/>
    <property type="match status" value="1"/>
</dbReference>
<organism evidence="10 11">
    <name type="scientific">Pseudoalteromonas luteoviolacea S4060-1</name>
    <dbReference type="NCBI Taxonomy" id="1365257"/>
    <lineage>
        <taxon>Bacteria</taxon>
        <taxon>Pseudomonadati</taxon>
        <taxon>Pseudomonadota</taxon>
        <taxon>Gammaproteobacteria</taxon>
        <taxon>Alteromonadales</taxon>
        <taxon>Pseudoalteromonadaceae</taxon>
        <taxon>Pseudoalteromonas</taxon>
    </lineage>
</organism>
<feature type="domain" description="Histidine kinase" evidence="7">
    <location>
        <begin position="428"/>
        <end position="648"/>
    </location>
</feature>
<dbReference type="Proteomes" id="UP000076661">
    <property type="component" value="Unassembled WGS sequence"/>
</dbReference>
<evidence type="ECO:0000313" key="11">
    <source>
        <dbReference type="Proteomes" id="UP000076661"/>
    </source>
</evidence>
<evidence type="ECO:0000259" key="7">
    <source>
        <dbReference type="PROSITE" id="PS50109"/>
    </source>
</evidence>
<dbReference type="SMART" id="SM00448">
    <property type="entry name" value="REC"/>
    <property type="match status" value="1"/>
</dbReference>
<dbReference type="InterPro" id="IPR003661">
    <property type="entry name" value="HisK_dim/P_dom"/>
</dbReference>
<feature type="modified residue" description="4-aspartylphosphate" evidence="6">
    <location>
        <position position="179"/>
    </location>
</feature>
<name>A0A161Z051_9GAMM</name>
<evidence type="ECO:0000256" key="6">
    <source>
        <dbReference type="PROSITE-ProRule" id="PRU00169"/>
    </source>
</evidence>
<dbReference type="CDD" id="cd00156">
    <property type="entry name" value="REC"/>
    <property type="match status" value="1"/>
</dbReference>
<dbReference type="InterPro" id="IPR035965">
    <property type="entry name" value="PAS-like_dom_sf"/>
</dbReference>
<keyword evidence="5" id="KW-0418">Kinase</keyword>
<dbReference type="PROSITE" id="PS50110">
    <property type="entry name" value="RESPONSE_REGULATORY"/>
    <property type="match status" value="1"/>
</dbReference>
<reference evidence="10 11" key="1">
    <citation type="submission" date="2013-07" db="EMBL/GenBank/DDBJ databases">
        <title>Comparative Genomic and Metabolomic Analysis of Twelve Strains of Pseudoalteromonas luteoviolacea.</title>
        <authorList>
            <person name="Vynne N.G."/>
            <person name="Mansson M."/>
            <person name="Gram L."/>
        </authorList>
    </citation>
    <scope>NUCLEOTIDE SEQUENCE [LARGE SCALE GENOMIC DNA]</scope>
    <source>
        <strain evidence="10 11">S4060-1</strain>
    </source>
</reference>
<dbReference type="Gene3D" id="3.40.50.2300">
    <property type="match status" value="1"/>
</dbReference>
<comment type="caution">
    <text evidence="10">The sequence shown here is derived from an EMBL/GenBank/DDBJ whole genome shotgun (WGS) entry which is preliminary data.</text>
</comment>
<feature type="domain" description="Response regulatory" evidence="8">
    <location>
        <begin position="130"/>
        <end position="244"/>
    </location>
</feature>
<dbReference type="InterPro" id="IPR011006">
    <property type="entry name" value="CheY-like_superfamily"/>
</dbReference>
<evidence type="ECO:0000256" key="1">
    <source>
        <dbReference type="ARBA" id="ARBA00000085"/>
    </source>
</evidence>
<feature type="domain" description="PAS" evidence="9">
    <location>
        <begin position="270"/>
        <end position="340"/>
    </location>
</feature>
<dbReference type="NCBIfam" id="TIGR00229">
    <property type="entry name" value="sensory_box"/>
    <property type="match status" value="1"/>
</dbReference>
<dbReference type="RefSeq" id="WP_063380205.1">
    <property type="nucleotide sequence ID" value="NZ_AUXX01000006.1"/>
</dbReference>
<dbReference type="InterPro" id="IPR003594">
    <property type="entry name" value="HATPase_dom"/>
</dbReference>